<dbReference type="Proteomes" id="UP000428260">
    <property type="component" value="Chromosome"/>
</dbReference>
<keyword evidence="3" id="KW-1015">Disulfide bond</keyword>
<dbReference type="InterPro" id="IPR025380">
    <property type="entry name" value="DUF4369"/>
</dbReference>
<sequence length="409" mass="46188">MLFSANVILGIPENVNFTGFNLYSMKIFRFLVIIVLVALVFNACKKSNEFVVSGKITHAEDRTIYLEELLVSGTKPVDSMKIGSNGEFKFKGETSLPTYYLLKFDVGKHITLLIDSAEQINVEADFANFSYEYNVEGSSGSKLVKDLATHLNRTIEKLDSLRSLNDMYVGNPDYENLKAQWDEEYSQVVQEQVDYSTKFVMDNPFSMASVLALYQTFDNRQSFVINDLQTMRVAASALNSIYPNSGHVKALYANTLQILKNEENRKMQRFIQENGQNSPEIILPDPNGKEIALSSLQGKLVLLHFWAAEDRASRVLNPALVEAYQKYKNKGFEIYQVSLDNNRIEWVDAIDQDNLGWINVGDMKGCAQAVQTYNIQTVPYNYLLDKDGVVIAQNLKGPGLDRALSKILN</sequence>
<dbReference type="GO" id="GO:0030313">
    <property type="term" value="C:cell envelope"/>
    <property type="evidence" value="ECO:0007669"/>
    <property type="project" value="UniProtKB-SubCell"/>
</dbReference>
<dbReference type="EMBL" id="CP046401">
    <property type="protein sequence ID" value="QGY44938.1"/>
    <property type="molecule type" value="Genomic_DNA"/>
</dbReference>
<dbReference type="PANTHER" id="PTHR42852:SF6">
    <property type="entry name" value="THIOL:DISULFIDE INTERCHANGE PROTEIN DSBE"/>
    <property type="match status" value="1"/>
</dbReference>
<dbReference type="Gene3D" id="3.40.30.10">
    <property type="entry name" value="Glutaredoxin"/>
    <property type="match status" value="1"/>
</dbReference>
<keyword evidence="4" id="KW-0676">Redox-active center</keyword>
<dbReference type="InterPro" id="IPR050553">
    <property type="entry name" value="Thioredoxin_ResA/DsbE_sf"/>
</dbReference>
<organism evidence="6 7">
    <name type="scientific">Maribellus comscasis</name>
    <dbReference type="NCBI Taxonomy" id="2681766"/>
    <lineage>
        <taxon>Bacteria</taxon>
        <taxon>Pseudomonadati</taxon>
        <taxon>Bacteroidota</taxon>
        <taxon>Bacteroidia</taxon>
        <taxon>Marinilabiliales</taxon>
        <taxon>Prolixibacteraceae</taxon>
        <taxon>Maribellus</taxon>
    </lineage>
</organism>
<dbReference type="InterPro" id="IPR036249">
    <property type="entry name" value="Thioredoxin-like_sf"/>
</dbReference>
<dbReference type="InterPro" id="IPR013766">
    <property type="entry name" value="Thioredoxin_domain"/>
</dbReference>
<proteinExistence type="predicted"/>
<evidence type="ECO:0000256" key="4">
    <source>
        <dbReference type="ARBA" id="ARBA00023284"/>
    </source>
</evidence>
<evidence type="ECO:0000259" key="5">
    <source>
        <dbReference type="PROSITE" id="PS51352"/>
    </source>
</evidence>
<evidence type="ECO:0000313" key="6">
    <source>
        <dbReference type="EMBL" id="QGY44938.1"/>
    </source>
</evidence>
<dbReference type="InterPro" id="IPR000866">
    <property type="entry name" value="AhpC/TSA"/>
</dbReference>
<gene>
    <name evidence="6" type="ORF">GM418_15050</name>
</gene>
<evidence type="ECO:0000256" key="1">
    <source>
        <dbReference type="ARBA" id="ARBA00004196"/>
    </source>
</evidence>
<evidence type="ECO:0000256" key="3">
    <source>
        <dbReference type="ARBA" id="ARBA00023157"/>
    </source>
</evidence>
<dbReference type="PROSITE" id="PS51352">
    <property type="entry name" value="THIOREDOXIN_2"/>
    <property type="match status" value="1"/>
</dbReference>
<dbReference type="SUPFAM" id="SSF52833">
    <property type="entry name" value="Thioredoxin-like"/>
    <property type="match status" value="1"/>
</dbReference>
<reference evidence="6 7" key="1">
    <citation type="submission" date="2019-11" db="EMBL/GenBank/DDBJ databases">
        <authorList>
            <person name="Zheng R.K."/>
            <person name="Sun C.M."/>
        </authorList>
    </citation>
    <scope>NUCLEOTIDE SEQUENCE [LARGE SCALE GENOMIC DNA]</scope>
    <source>
        <strain evidence="6 7">WC007</strain>
    </source>
</reference>
<dbReference type="GO" id="GO:0017004">
    <property type="term" value="P:cytochrome complex assembly"/>
    <property type="evidence" value="ECO:0007669"/>
    <property type="project" value="UniProtKB-KW"/>
</dbReference>
<accession>A0A6I6JV42</accession>
<comment type="subcellular location">
    <subcellularLocation>
        <location evidence="1">Cell envelope</location>
    </subcellularLocation>
</comment>
<dbReference type="AlphaFoldDB" id="A0A6I6JV42"/>
<evidence type="ECO:0000256" key="2">
    <source>
        <dbReference type="ARBA" id="ARBA00022748"/>
    </source>
</evidence>
<dbReference type="PANTHER" id="PTHR42852">
    <property type="entry name" value="THIOL:DISULFIDE INTERCHANGE PROTEIN DSBE"/>
    <property type="match status" value="1"/>
</dbReference>
<protein>
    <submittedName>
        <fullName evidence="6">DUF4369 domain-containing protein</fullName>
    </submittedName>
</protein>
<keyword evidence="7" id="KW-1185">Reference proteome</keyword>
<dbReference type="KEGG" id="mcos:GM418_15050"/>
<dbReference type="Pfam" id="PF00578">
    <property type="entry name" value="AhpC-TSA"/>
    <property type="match status" value="1"/>
</dbReference>
<keyword evidence="2" id="KW-0201">Cytochrome c-type biogenesis</keyword>
<dbReference type="Pfam" id="PF14289">
    <property type="entry name" value="DUF4369"/>
    <property type="match status" value="1"/>
</dbReference>
<evidence type="ECO:0000313" key="7">
    <source>
        <dbReference type="Proteomes" id="UP000428260"/>
    </source>
</evidence>
<feature type="domain" description="Thioredoxin" evidence="5">
    <location>
        <begin position="272"/>
        <end position="409"/>
    </location>
</feature>
<name>A0A6I6JV42_9BACT</name>
<dbReference type="CDD" id="cd02966">
    <property type="entry name" value="TlpA_like_family"/>
    <property type="match status" value="1"/>
</dbReference>